<keyword evidence="4" id="KW-1185">Reference proteome</keyword>
<sequence>MATSSAELSAVLEEMTDPDCLEEINALAGSLEDKDSLLVAKEVGVAIARLEAVRYRALSRLSEVRAGVRSVVQEVALELSLVDAFAGSLVATGVALTSRLPRTLSLMDRGQVSGFAAQKVAEATAWLSDEDSLTVDALLEKRLPDKNSEQVRKAASHAATKVDRSGAERRATESREGRRLSMAQGEMGVASIEVVDGPVEKVTAAYQRIHREARALRNEGDTRTMDQLRADIALDLLLGGQGGVSERAEVFLNMDLTTYLGLNDDPVKMAGHGYIPAGLGRQIATGANTVLRRIITDPLSGQVQDLGRTRYRPDAATAEFVLVRDRECRRPGCTRAAHSCELDHSIPWQFQGETNVADLVTYCTRDHRLKDEPGWIYRLDPDGGLTVTTPAGRTHTSTPPPLHEPGRKCCRFELLPQIGDGACCTDHLSVACGSDKTGRSSCCQLSCRGESATAPAHAALST</sequence>
<evidence type="ECO:0000259" key="2">
    <source>
        <dbReference type="Pfam" id="PF02720"/>
    </source>
</evidence>
<gene>
    <name evidence="3" type="ORF">HDA45_000203</name>
</gene>
<feature type="compositionally biased region" description="Basic and acidic residues" evidence="1">
    <location>
        <begin position="160"/>
        <end position="179"/>
    </location>
</feature>
<dbReference type="CDD" id="cd00085">
    <property type="entry name" value="HNHc"/>
    <property type="match status" value="1"/>
</dbReference>
<accession>A0A841AQF7</accession>
<evidence type="ECO:0000256" key="1">
    <source>
        <dbReference type="SAM" id="MobiDB-lite"/>
    </source>
</evidence>
<proteinExistence type="predicted"/>
<dbReference type="EMBL" id="JACHMX010000001">
    <property type="protein sequence ID" value="MBB5850116.1"/>
    <property type="molecule type" value="Genomic_DNA"/>
</dbReference>
<dbReference type="InterPro" id="IPR003615">
    <property type="entry name" value="HNH_nuc"/>
</dbReference>
<evidence type="ECO:0000313" key="3">
    <source>
        <dbReference type="EMBL" id="MBB5850116.1"/>
    </source>
</evidence>
<feature type="domain" description="DUF222" evidence="2">
    <location>
        <begin position="42"/>
        <end position="325"/>
    </location>
</feature>
<dbReference type="Pfam" id="PF02720">
    <property type="entry name" value="DUF222"/>
    <property type="match status" value="1"/>
</dbReference>
<dbReference type="InterPro" id="IPR003870">
    <property type="entry name" value="DUF222"/>
</dbReference>
<dbReference type="AlphaFoldDB" id="A0A841AQF7"/>
<reference evidence="3 4" key="1">
    <citation type="submission" date="2020-08" db="EMBL/GenBank/DDBJ databases">
        <title>Sequencing the genomes of 1000 actinobacteria strains.</title>
        <authorList>
            <person name="Klenk H.-P."/>
        </authorList>
    </citation>
    <scope>NUCLEOTIDE SEQUENCE [LARGE SCALE GENOMIC DNA]</scope>
    <source>
        <strain evidence="3 4">DSM 45272</strain>
    </source>
</reference>
<organism evidence="3 4">
    <name type="scientific">Amycolatopsis umgeniensis</name>
    <dbReference type="NCBI Taxonomy" id="336628"/>
    <lineage>
        <taxon>Bacteria</taxon>
        <taxon>Bacillati</taxon>
        <taxon>Actinomycetota</taxon>
        <taxon>Actinomycetes</taxon>
        <taxon>Pseudonocardiales</taxon>
        <taxon>Pseudonocardiaceae</taxon>
        <taxon>Amycolatopsis</taxon>
    </lineage>
</organism>
<dbReference type="Proteomes" id="UP000580861">
    <property type="component" value="Unassembled WGS sequence"/>
</dbReference>
<feature type="region of interest" description="Disordered" evidence="1">
    <location>
        <begin position="148"/>
        <end position="182"/>
    </location>
</feature>
<name>A0A841AQF7_9PSEU</name>
<comment type="caution">
    <text evidence="3">The sequence shown here is derived from an EMBL/GenBank/DDBJ whole genome shotgun (WGS) entry which is preliminary data.</text>
</comment>
<evidence type="ECO:0000313" key="4">
    <source>
        <dbReference type="Proteomes" id="UP000580861"/>
    </source>
</evidence>
<protein>
    <recommendedName>
        <fullName evidence="2">DUF222 domain-containing protein</fullName>
    </recommendedName>
</protein>